<sequence length="108" mass="11849">MPILRLNAASGSRLRLATARLSTRRPAIRATLAASQHILRPRLYTTSTPLRNASSPDVFPSLLEQPGISDYLNAQQPVAVPQTLTEKIVQRHSLGLAEDKFVQSGDYV</sequence>
<reference evidence="1" key="1">
    <citation type="journal article" date="2021" name="J Fungi (Basel)">
        <title>Virulence traits and population genomics of the black yeast Aureobasidium melanogenum.</title>
        <authorList>
            <person name="Cernosa A."/>
            <person name="Sun X."/>
            <person name="Gostincar C."/>
            <person name="Fang C."/>
            <person name="Gunde-Cimerman N."/>
            <person name="Song Z."/>
        </authorList>
    </citation>
    <scope>NUCLEOTIDE SEQUENCE</scope>
    <source>
        <strain evidence="1">EXF-9911</strain>
    </source>
</reference>
<feature type="non-terminal residue" evidence="1">
    <location>
        <position position="108"/>
    </location>
</feature>
<gene>
    <name evidence="1" type="ORF">KCU76_g10811</name>
</gene>
<proteinExistence type="predicted"/>
<dbReference type="EMBL" id="JAHFXF010000494">
    <property type="protein sequence ID" value="KAG9686740.1"/>
    <property type="molecule type" value="Genomic_DNA"/>
</dbReference>
<evidence type="ECO:0000313" key="1">
    <source>
        <dbReference type="EMBL" id="KAG9686740.1"/>
    </source>
</evidence>
<name>A0A9P8ECU7_AURME</name>
<evidence type="ECO:0000313" key="2">
    <source>
        <dbReference type="Proteomes" id="UP000779574"/>
    </source>
</evidence>
<protein>
    <submittedName>
        <fullName evidence="1">Uncharacterized protein</fullName>
    </submittedName>
</protein>
<organism evidence="1 2">
    <name type="scientific">Aureobasidium melanogenum</name>
    <name type="common">Aureobasidium pullulans var. melanogenum</name>
    <dbReference type="NCBI Taxonomy" id="46634"/>
    <lineage>
        <taxon>Eukaryota</taxon>
        <taxon>Fungi</taxon>
        <taxon>Dikarya</taxon>
        <taxon>Ascomycota</taxon>
        <taxon>Pezizomycotina</taxon>
        <taxon>Dothideomycetes</taxon>
        <taxon>Dothideomycetidae</taxon>
        <taxon>Dothideales</taxon>
        <taxon>Saccotheciaceae</taxon>
        <taxon>Aureobasidium</taxon>
    </lineage>
</organism>
<comment type="caution">
    <text evidence="1">The sequence shown here is derived from an EMBL/GenBank/DDBJ whole genome shotgun (WGS) entry which is preliminary data.</text>
</comment>
<dbReference type="Proteomes" id="UP000779574">
    <property type="component" value="Unassembled WGS sequence"/>
</dbReference>
<reference evidence="1" key="2">
    <citation type="submission" date="2021-08" db="EMBL/GenBank/DDBJ databases">
        <authorList>
            <person name="Gostincar C."/>
            <person name="Sun X."/>
            <person name="Song Z."/>
            <person name="Gunde-Cimerman N."/>
        </authorList>
    </citation>
    <scope>NUCLEOTIDE SEQUENCE</scope>
    <source>
        <strain evidence="1">EXF-9911</strain>
    </source>
</reference>
<dbReference type="AlphaFoldDB" id="A0A9P8ECU7"/>
<accession>A0A9P8ECU7</accession>